<evidence type="ECO:0000256" key="3">
    <source>
        <dbReference type="ARBA" id="ARBA00022777"/>
    </source>
</evidence>
<keyword evidence="10" id="KW-1185">Reference proteome</keyword>
<feature type="region of interest" description="Disordered" evidence="7">
    <location>
        <begin position="599"/>
        <end position="724"/>
    </location>
</feature>
<dbReference type="STRING" id="670580.A0A1X6NDM5"/>
<dbReference type="SMART" id="SM00220">
    <property type="entry name" value="S_TKc"/>
    <property type="match status" value="1"/>
</dbReference>
<dbReference type="OrthoDB" id="5337378at2759"/>
<evidence type="ECO:0000256" key="4">
    <source>
        <dbReference type="ARBA" id="ARBA00022840"/>
    </source>
</evidence>
<dbReference type="Gene3D" id="1.10.510.10">
    <property type="entry name" value="Transferase(Phosphotransferase) domain 1"/>
    <property type="match status" value="1"/>
</dbReference>
<feature type="region of interest" description="Disordered" evidence="7">
    <location>
        <begin position="385"/>
        <end position="482"/>
    </location>
</feature>
<keyword evidence="2 6" id="KW-0547">Nucleotide-binding</keyword>
<dbReference type="InterPro" id="IPR000719">
    <property type="entry name" value="Prot_kinase_dom"/>
</dbReference>
<feature type="region of interest" description="Disordered" evidence="7">
    <location>
        <begin position="43"/>
        <end position="95"/>
    </location>
</feature>
<feature type="region of interest" description="Disordered" evidence="7">
    <location>
        <begin position="1"/>
        <end position="24"/>
    </location>
</feature>
<dbReference type="PANTHER" id="PTHR11042">
    <property type="entry name" value="EUKARYOTIC TRANSLATION INITIATION FACTOR 2-ALPHA KINASE EIF2-ALPHA KINASE -RELATED"/>
    <property type="match status" value="1"/>
</dbReference>
<feature type="compositionally biased region" description="Polar residues" evidence="7">
    <location>
        <begin position="713"/>
        <end position="724"/>
    </location>
</feature>
<evidence type="ECO:0000256" key="5">
    <source>
        <dbReference type="ARBA" id="ARBA00037982"/>
    </source>
</evidence>
<feature type="compositionally biased region" description="Basic residues" evidence="7">
    <location>
        <begin position="610"/>
        <end position="619"/>
    </location>
</feature>
<dbReference type="GO" id="GO:0004672">
    <property type="term" value="F:protein kinase activity"/>
    <property type="evidence" value="ECO:0007669"/>
    <property type="project" value="InterPro"/>
</dbReference>
<dbReference type="GO" id="GO:0005634">
    <property type="term" value="C:nucleus"/>
    <property type="evidence" value="ECO:0007669"/>
    <property type="project" value="TreeGrafter"/>
</dbReference>
<evidence type="ECO:0000313" key="9">
    <source>
        <dbReference type="EMBL" id="OSX66483.1"/>
    </source>
</evidence>
<dbReference type="PROSITE" id="PS00108">
    <property type="entry name" value="PROTEIN_KINASE_ST"/>
    <property type="match status" value="1"/>
</dbReference>
<keyword evidence="1" id="KW-0808">Transferase</keyword>
<feature type="domain" description="Protein kinase" evidence="8">
    <location>
        <begin position="819"/>
        <end position="1094"/>
    </location>
</feature>
<protein>
    <recommendedName>
        <fullName evidence="8">Protein kinase domain-containing protein</fullName>
    </recommendedName>
</protein>
<keyword evidence="4 6" id="KW-0067">ATP-binding</keyword>
<feature type="region of interest" description="Disordered" evidence="7">
    <location>
        <begin position="749"/>
        <end position="778"/>
    </location>
</feature>
<dbReference type="InterPro" id="IPR017441">
    <property type="entry name" value="Protein_kinase_ATP_BS"/>
</dbReference>
<gene>
    <name evidence="9" type="ORF">POSPLADRAFT_1177961</name>
</gene>
<dbReference type="GO" id="GO:0005737">
    <property type="term" value="C:cytoplasm"/>
    <property type="evidence" value="ECO:0007669"/>
    <property type="project" value="TreeGrafter"/>
</dbReference>
<dbReference type="GO" id="GO:0005524">
    <property type="term" value="F:ATP binding"/>
    <property type="evidence" value="ECO:0007669"/>
    <property type="project" value="UniProtKB-UniRule"/>
</dbReference>
<evidence type="ECO:0000313" key="10">
    <source>
        <dbReference type="Proteomes" id="UP000194127"/>
    </source>
</evidence>
<feature type="region of interest" description="Disordered" evidence="7">
    <location>
        <begin position="274"/>
        <end position="362"/>
    </location>
</feature>
<dbReference type="SUPFAM" id="SSF56112">
    <property type="entry name" value="Protein kinase-like (PK-like)"/>
    <property type="match status" value="1"/>
</dbReference>
<evidence type="ECO:0000259" key="8">
    <source>
        <dbReference type="PROSITE" id="PS50011"/>
    </source>
</evidence>
<accession>A0A1X6NDM5</accession>
<evidence type="ECO:0000256" key="6">
    <source>
        <dbReference type="PROSITE-ProRule" id="PRU10141"/>
    </source>
</evidence>
<dbReference type="InterPro" id="IPR050339">
    <property type="entry name" value="CC_SR_Kinase"/>
</dbReference>
<evidence type="ECO:0000256" key="7">
    <source>
        <dbReference type="SAM" id="MobiDB-lite"/>
    </source>
</evidence>
<keyword evidence="3" id="KW-0418">Kinase</keyword>
<dbReference type="AlphaFoldDB" id="A0A1X6NDM5"/>
<proteinExistence type="inferred from homology"/>
<dbReference type="RefSeq" id="XP_024343277.1">
    <property type="nucleotide sequence ID" value="XM_024488556.1"/>
</dbReference>
<feature type="compositionally biased region" description="Gly residues" evidence="7">
    <location>
        <begin position="670"/>
        <end position="682"/>
    </location>
</feature>
<comment type="similarity">
    <text evidence="5">Belongs to the protein kinase superfamily. Ser/Thr protein kinase family. GCN2 subfamily.</text>
</comment>
<evidence type="ECO:0000256" key="2">
    <source>
        <dbReference type="ARBA" id="ARBA00022741"/>
    </source>
</evidence>
<dbReference type="PROSITE" id="PS00107">
    <property type="entry name" value="PROTEIN_KINASE_ATP"/>
    <property type="match status" value="1"/>
</dbReference>
<dbReference type="Gene3D" id="3.30.200.20">
    <property type="entry name" value="Phosphorylase Kinase, domain 1"/>
    <property type="match status" value="1"/>
</dbReference>
<feature type="compositionally biased region" description="Low complexity" evidence="7">
    <location>
        <begin position="703"/>
        <end position="712"/>
    </location>
</feature>
<feature type="compositionally biased region" description="Polar residues" evidence="7">
    <location>
        <begin position="305"/>
        <end position="318"/>
    </location>
</feature>
<name>A0A1X6NDM5_9APHY</name>
<sequence length="1143" mass="123851">MLTPSPLRRYNLPSAEPMDLDDVFQSPEVSSSYTYLPRRAHLSRHDDDEGGSSLAPPTSFPLGRAMAPPTSPLPFRTPLRTPVRRSARTQGSPVRPVLSEKPVNALHPNIELGVSLKRKPTPSMCATPQRTRALTPLAITSVTPREQGESGVVAFDRLAPLPAPRFTPQNTGDTDLKRQAETMTMLKISDLRRAENESGYESGPEEIERRDLFEQANNEEVAEAISPGGHITKRRARSRPVSAELLESVQNTPAILEHQTSTAAHILRTECSSSVAFPPTRPRRMSHGSDTSSEAGSPVPRSRLTPGTLQRIRTQSQGKGAMNRIASSSSATQFFGPRIPQPKSTTKKPPRKPNVAFGASSVNRPRISTAALQALSRSVGERPKVLNRHSYAGPDSPATPAWRKTSHVISSPVSSPAPRKRPEESSDDEDLFFSGPPETSFSFTKDTPSPKKKQKRETPSPIPKKFRPRDSGIGLYSSDEDGNGPHLLLDDVFMPSMPQASTSVSTVNSTSDDQALVTPISGPSPHSGWPGTEVGLASDDSADGIEAFILRTLTAGVTQTSQACNEPKRVPGTPVKKIKTAYLGQRPWQSAVASKIGIPGFDDDLPPKGGKAKGKKPRKSLPAAFPILGKENKTSRKGKTRGGLSRLAMETDTDEDEDVSPSTRRDGMYDGLGLGRPSGGLPGFARASGDGKGGKGHWLMRRSSSGAFSSGSETCGSNSVTPTRATPKGTYIWGLPPQRLPAPVSPLKNRLDFSGDHTTPSISSTSSTATNSPSAEASMRHLRTGALAMPQPTPMPRVPLGRMSSPMDDGRLGRFDRDFIEVDELGRGEFGRVMKVRYKDHALRPSPREMGNEFFAVKKSKRIEGFKSRLRLREEADILAHLGARGGHPNVLAYIDSWEEDEALFIHTEICALGNFAHFLSAYGRSYPRLDEGRVWRILAELSAGLRYIHDAGVIHLDLKPANIFITGSGRLKIGDFGMASLWPRPAPSSEASSGSSFEREGDKLYLAPEVLQGRYSKAADVFSLGMTILETATNIIVPDQGNAWHRLRREDFSQIDSSLATLSAELRELIRGMMRAEPALRSDIALVAMHTVVSRARAAMDDIRAVDGDVFAASPLGGVSKGFLNEILGGRGWVDNRMEVGL</sequence>
<feature type="binding site" evidence="6">
    <location>
        <position position="858"/>
    </location>
    <ligand>
        <name>ATP</name>
        <dbReference type="ChEBI" id="CHEBI:30616"/>
    </ligand>
</feature>
<dbReference type="EMBL" id="KZ110592">
    <property type="protein sequence ID" value="OSX66483.1"/>
    <property type="molecule type" value="Genomic_DNA"/>
</dbReference>
<evidence type="ECO:0000256" key="1">
    <source>
        <dbReference type="ARBA" id="ARBA00022679"/>
    </source>
</evidence>
<organism evidence="9 10">
    <name type="scientific">Postia placenta MAD-698-R-SB12</name>
    <dbReference type="NCBI Taxonomy" id="670580"/>
    <lineage>
        <taxon>Eukaryota</taxon>
        <taxon>Fungi</taxon>
        <taxon>Dikarya</taxon>
        <taxon>Basidiomycota</taxon>
        <taxon>Agaricomycotina</taxon>
        <taxon>Agaricomycetes</taxon>
        <taxon>Polyporales</taxon>
        <taxon>Adustoporiaceae</taxon>
        <taxon>Rhodonia</taxon>
    </lineage>
</organism>
<feature type="compositionally biased region" description="Polar residues" evidence="7">
    <location>
        <begin position="437"/>
        <end position="447"/>
    </location>
</feature>
<dbReference type="InterPro" id="IPR011009">
    <property type="entry name" value="Kinase-like_dom_sf"/>
</dbReference>
<dbReference type="PROSITE" id="PS50011">
    <property type="entry name" value="PROTEIN_KINASE_DOM"/>
    <property type="match status" value="1"/>
</dbReference>
<dbReference type="Proteomes" id="UP000194127">
    <property type="component" value="Unassembled WGS sequence"/>
</dbReference>
<reference evidence="9 10" key="1">
    <citation type="submission" date="2017-04" db="EMBL/GenBank/DDBJ databases">
        <title>Genome Sequence of the Model Brown-Rot Fungus Postia placenta SB12.</title>
        <authorList>
            <consortium name="DOE Joint Genome Institute"/>
            <person name="Gaskell J."/>
            <person name="Kersten P."/>
            <person name="Larrondo L.F."/>
            <person name="Canessa P."/>
            <person name="Martinez D."/>
            <person name="Hibbett D."/>
            <person name="Schmoll M."/>
            <person name="Kubicek C.P."/>
            <person name="Martinez A.T."/>
            <person name="Yadav J."/>
            <person name="Master E."/>
            <person name="Magnuson J.K."/>
            <person name="James T."/>
            <person name="Yaver D."/>
            <person name="Berka R."/>
            <person name="Labutti K."/>
            <person name="Lipzen A."/>
            <person name="Aerts A."/>
            <person name="Barry K."/>
            <person name="Henrissat B."/>
            <person name="Blanchette R."/>
            <person name="Grigoriev I."/>
            <person name="Cullen D."/>
        </authorList>
    </citation>
    <scope>NUCLEOTIDE SEQUENCE [LARGE SCALE GENOMIC DNA]</scope>
    <source>
        <strain evidence="9 10">MAD-698-R-SB12</strain>
    </source>
</reference>
<dbReference type="InterPro" id="IPR008271">
    <property type="entry name" value="Ser/Thr_kinase_AS"/>
</dbReference>
<dbReference type="GeneID" id="36333505"/>
<feature type="compositionally biased region" description="Low complexity" evidence="7">
    <location>
        <begin position="758"/>
        <end position="777"/>
    </location>
</feature>
<dbReference type="Pfam" id="PF00069">
    <property type="entry name" value="Pkinase"/>
    <property type="match status" value="1"/>
</dbReference>